<protein>
    <submittedName>
        <fullName evidence="2">Uncharacterized protein</fullName>
    </submittedName>
</protein>
<keyword evidence="1" id="KW-1133">Transmembrane helix</keyword>
<keyword evidence="1" id="KW-0472">Membrane</keyword>
<feature type="transmembrane region" description="Helical" evidence="1">
    <location>
        <begin position="67"/>
        <end position="90"/>
    </location>
</feature>
<gene>
    <name evidence="2" type="ORF">DI564_12260</name>
</gene>
<evidence type="ECO:0000313" key="2">
    <source>
        <dbReference type="EMBL" id="PZQ12822.1"/>
    </source>
</evidence>
<comment type="caution">
    <text evidence="2">The sequence shown here is derived from an EMBL/GenBank/DDBJ whole genome shotgun (WGS) entry which is preliminary data.</text>
</comment>
<dbReference type="AlphaFoldDB" id="A0A2W5K6E5"/>
<evidence type="ECO:0000256" key="1">
    <source>
        <dbReference type="SAM" id="Phobius"/>
    </source>
</evidence>
<feature type="transmembrane region" description="Helical" evidence="1">
    <location>
        <begin position="36"/>
        <end position="55"/>
    </location>
</feature>
<accession>A0A2W5K6E5</accession>
<sequence length="149" mass="15361">MFVLFGLVFFTTAGSLLLRFAAPALALLGIDEPILVWIPLAVAAVSAGPIAARVFDHATRQVAQWRWQGACVGLYAVLVGIAVLAAQMALMRHSAGGWLLVVWAVIFVAGCGVLGLPAMLLGAAIGAWCAGAEAGADAPAPGSRRNRRA</sequence>
<keyword evidence="1" id="KW-0812">Transmembrane</keyword>
<feature type="transmembrane region" description="Helical" evidence="1">
    <location>
        <begin position="96"/>
        <end position="116"/>
    </location>
</feature>
<dbReference type="EMBL" id="QFPO01000011">
    <property type="protein sequence ID" value="PZQ12822.1"/>
    <property type="molecule type" value="Genomic_DNA"/>
</dbReference>
<organism evidence="2 3">
    <name type="scientific">Rhodanobacter denitrificans</name>
    <dbReference type="NCBI Taxonomy" id="666685"/>
    <lineage>
        <taxon>Bacteria</taxon>
        <taxon>Pseudomonadati</taxon>
        <taxon>Pseudomonadota</taxon>
        <taxon>Gammaproteobacteria</taxon>
        <taxon>Lysobacterales</taxon>
        <taxon>Rhodanobacteraceae</taxon>
        <taxon>Rhodanobacter</taxon>
    </lineage>
</organism>
<evidence type="ECO:0000313" key="3">
    <source>
        <dbReference type="Proteomes" id="UP000249046"/>
    </source>
</evidence>
<proteinExistence type="predicted"/>
<dbReference type="Proteomes" id="UP000249046">
    <property type="component" value="Unassembled WGS sequence"/>
</dbReference>
<name>A0A2W5K6E5_9GAMM</name>
<reference evidence="2 3" key="1">
    <citation type="submission" date="2017-08" db="EMBL/GenBank/DDBJ databases">
        <title>Infants hospitalized years apart are colonized by the same room-sourced microbial strains.</title>
        <authorList>
            <person name="Brooks B."/>
            <person name="Olm M.R."/>
            <person name="Firek B.A."/>
            <person name="Baker R."/>
            <person name="Thomas B.C."/>
            <person name="Morowitz M.J."/>
            <person name="Banfield J.F."/>
        </authorList>
    </citation>
    <scope>NUCLEOTIDE SEQUENCE [LARGE SCALE GENOMIC DNA]</scope>
    <source>
        <strain evidence="2">S2_005_003_R2_42</strain>
    </source>
</reference>